<dbReference type="EMBL" id="CP026652">
    <property type="protein sequence ID" value="AVH59962.1"/>
    <property type="molecule type" value="Genomic_DNA"/>
</dbReference>
<keyword evidence="2" id="KW-1185">Reference proteome</keyword>
<evidence type="ECO:0000313" key="1">
    <source>
        <dbReference type="EMBL" id="AVH59962.1"/>
    </source>
</evidence>
<sequence length="77" mass="8863">MSTYLLDVPELYRHLDVRRRQQGLTWRDLAALVDVSPSTFSRLADGHRPDADALVSLLVWLDLDDGLNYVIKPKEQQ</sequence>
<evidence type="ECO:0000313" key="2">
    <source>
        <dbReference type="Proteomes" id="UP000238413"/>
    </source>
</evidence>
<reference evidence="1 2" key="1">
    <citation type="submission" date="2018-02" db="EMBL/GenBank/DDBJ databases">
        <title>Complete genome sequence of Streptomyces dengpaensis, the producer of angucyclines.</title>
        <authorList>
            <person name="Yumei L."/>
        </authorList>
    </citation>
    <scope>NUCLEOTIDE SEQUENCE [LARGE SCALE GENOMIC DNA]</scope>
    <source>
        <strain evidence="1 2">XZHG99</strain>
    </source>
</reference>
<dbReference type="SUPFAM" id="SSF47413">
    <property type="entry name" value="lambda repressor-like DNA-binding domains"/>
    <property type="match status" value="1"/>
</dbReference>
<gene>
    <name evidence="1" type="ORF">C4B68_33975</name>
</gene>
<name>A0ABM6SZ81_9ACTN</name>
<dbReference type="InterPro" id="IPR001387">
    <property type="entry name" value="Cro/C1-type_HTH"/>
</dbReference>
<proteinExistence type="predicted"/>
<protein>
    <submittedName>
        <fullName evidence="1">XRE family transcriptional regulator</fullName>
    </submittedName>
</protein>
<dbReference type="CDD" id="cd00093">
    <property type="entry name" value="HTH_XRE"/>
    <property type="match status" value="1"/>
</dbReference>
<accession>A0ABM6SZ81</accession>
<dbReference type="Pfam" id="PF13560">
    <property type="entry name" value="HTH_31"/>
    <property type="match status" value="1"/>
</dbReference>
<dbReference type="Proteomes" id="UP000238413">
    <property type="component" value="Chromosome"/>
</dbReference>
<dbReference type="RefSeq" id="WP_099500342.1">
    <property type="nucleotide sequence ID" value="NZ_CP026652.1"/>
</dbReference>
<dbReference type="Gene3D" id="1.10.260.40">
    <property type="entry name" value="lambda repressor-like DNA-binding domains"/>
    <property type="match status" value="1"/>
</dbReference>
<organism evidence="1 2">
    <name type="scientific">Streptomyces dengpaensis</name>
    <dbReference type="NCBI Taxonomy" id="2049881"/>
    <lineage>
        <taxon>Bacteria</taxon>
        <taxon>Bacillati</taxon>
        <taxon>Actinomycetota</taxon>
        <taxon>Actinomycetes</taxon>
        <taxon>Kitasatosporales</taxon>
        <taxon>Streptomycetaceae</taxon>
        <taxon>Streptomyces</taxon>
    </lineage>
</organism>
<dbReference type="InterPro" id="IPR010982">
    <property type="entry name" value="Lambda_DNA-bd_dom_sf"/>
</dbReference>